<proteinExistence type="inferred from homology"/>
<evidence type="ECO:0000256" key="4">
    <source>
        <dbReference type="ARBA" id="ARBA00023274"/>
    </source>
</evidence>
<dbReference type="PROSITE" id="PS01108">
    <property type="entry name" value="RIBOSOMAL_L24"/>
    <property type="match status" value="1"/>
</dbReference>
<evidence type="ECO:0000256" key="1">
    <source>
        <dbReference type="ARBA" id="ARBA00004072"/>
    </source>
</evidence>
<feature type="domain" description="KOW" evidence="8">
    <location>
        <begin position="16"/>
        <end position="43"/>
    </location>
</feature>
<gene>
    <name evidence="9" type="primary">rpl24</name>
    <name evidence="9" type="ORF">Sebd_194</name>
</gene>
<organism evidence="9">
    <name type="scientific">Sebdenia flabellata</name>
    <dbReference type="NCBI Taxonomy" id="42024"/>
    <lineage>
        <taxon>Eukaryota</taxon>
        <taxon>Rhodophyta</taxon>
        <taxon>Florideophyceae</taxon>
        <taxon>Rhodymeniophycidae</taxon>
        <taxon>Sebdeniales</taxon>
        <taxon>Sebdeniaceae</taxon>
        <taxon>Sebdenia</taxon>
    </lineage>
</organism>
<comment type="function">
    <text evidence="1">One of two assembly initiator proteins, it binds directly to the 5'-end of the 23S rRNA, where it nucleates assembly of the 50S subunit.</text>
</comment>
<name>A0A1C9CA71_9FLOR</name>
<dbReference type="Pfam" id="PF17136">
    <property type="entry name" value="ribosomal_L24"/>
    <property type="match status" value="1"/>
</dbReference>
<keyword evidence="4 7" id="KW-0687">Ribonucleoprotein</keyword>
<sequence length="91" mass="10165">MSSRGRIMIKKKLKIHIKKGDTVKIISGKYKGKTGEVTKIITKTGKIIIKNINIITKHIKPKKEGETGQIISIEAPIYSSKVKIYNETSSI</sequence>
<evidence type="ECO:0000256" key="7">
    <source>
        <dbReference type="RuleBase" id="RU003477"/>
    </source>
</evidence>
<dbReference type="RefSeq" id="YP_009296346.1">
    <property type="nucleotide sequence ID" value="NC_031170.1"/>
</dbReference>
<dbReference type="GO" id="GO:0003723">
    <property type="term" value="F:RNA binding"/>
    <property type="evidence" value="ECO:0007669"/>
    <property type="project" value="InterPro"/>
</dbReference>
<keyword evidence="3 7" id="KW-0689">Ribosomal protein</keyword>
<dbReference type="InterPro" id="IPR003256">
    <property type="entry name" value="Ribosomal_uL24"/>
</dbReference>
<dbReference type="SMART" id="SM00739">
    <property type="entry name" value="KOW"/>
    <property type="match status" value="1"/>
</dbReference>
<dbReference type="GO" id="GO:1990904">
    <property type="term" value="C:ribonucleoprotein complex"/>
    <property type="evidence" value="ECO:0007669"/>
    <property type="project" value="UniProtKB-KW"/>
</dbReference>
<comment type="similarity">
    <text evidence="2 7">Belongs to the universal ribosomal protein uL24 family.</text>
</comment>
<dbReference type="GeneID" id="29072653"/>
<evidence type="ECO:0000259" key="8">
    <source>
        <dbReference type="SMART" id="SM00739"/>
    </source>
</evidence>
<dbReference type="InterPro" id="IPR041988">
    <property type="entry name" value="Ribosomal_uL24_KOW"/>
</dbReference>
<accession>A0A1C9CA71</accession>
<dbReference type="PANTHER" id="PTHR12903">
    <property type="entry name" value="MITOCHONDRIAL RIBOSOMAL PROTEIN L24"/>
    <property type="match status" value="1"/>
</dbReference>
<dbReference type="GO" id="GO:0003735">
    <property type="term" value="F:structural constituent of ribosome"/>
    <property type="evidence" value="ECO:0007669"/>
    <property type="project" value="InterPro"/>
</dbReference>
<dbReference type="InterPro" id="IPR057264">
    <property type="entry name" value="Ribosomal_uL24_C"/>
</dbReference>
<dbReference type="HAMAP" id="MF_01326_B">
    <property type="entry name" value="Ribosomal_uL24_B"/>
    <property type="match status" value="1"/>
</dbReference>
<evidence type="ECO:0000256" key="6">
    <source>
        <dbReference type="ARBA" id="ARBA00035361"/>
    </source>
</evidence>
<dbReference type="Gene3D" id="2.30.30.30">
    <property type="match status" value="1"/>
</dbReference>
<dbReference type="InterPro" id="IPR014722">
    <property type="entry name" value="Rib_uL2_dom2"/>
</dbReference>
<dbReference type="NCBIfam" id="TIGR01079">
    <property type="entry name" value="rplX_bact"/>
    <property type="match status" value="1"/>
</dbReference>
<protein>
    <recommendedName>
        <fullName evidence="5">Large ribosomal subunit protein uL24c</fullName>
    </recommendedName>
    <alternativeName>
        <fullName evidence="6">50S ribosomal protein L24, chloroplastic</fullName>
    </alternativeName>
</protein>
<dbReference type="InterPro" id="IPR005825">
    <property type="entry name" value="Ribosomal_uL24_CS"/>
</dbReference>
<evidence type="ECO:0000256" key="3">
    <source>
        <dbReference type="ARBA" id="ARBA00022980"/>
    </source>
</evidence>
<evidence type="ECO:0000313" key="9">
    <source>
        <dbReference type="EMBL" id="AOM65281.1"/>
    </source>
</evidence>
<dbReference type="InterPro" id="IPR005824">
    <property type="entry name" value="KOW"/>
</dbReference>
<dbReference type="InterPro" id="IPR008991">
    <property type="entry name" value="Translation_prot_SH3-like_sf"/>
</dbReference>
<evidence type="ECO:0000256" key="2">
    <source>
        <dbReference type="ARBA" id="ARBA00010618"/>
    </source>
</evidence>
<keyword evidence="9" id="KW-0934">Plastid</keyword>
<dbReference type="SUPFAM" id="SSF50104">
    <property type="entry name" value="Translation proteins SH3-like domain"/>
    <property type="match status" value="1"/>
</dbReference>
<dbReference type="CDD" id="cd06089">
    <property type="entry name" value="KOW_RPL26"/>
    <property type="match status" value="1"/>
</dbReference>
<dbReference type="EMBL" id="KX284713">
    <property type="protein sequence ID" value="AOM65281.1"/>
    <property type="molecule type" value="Genomic_DNA"/>
</dbReference>
<dbReference type="Pfam" id="PF00467">
    <property type="entry name" value="KOW"/>
    <property type="match status" value="1"/>
</dbReference>
<dbReference type="GO" id="GO:0006412">
    <property type="term" value="P:translation"/>
    <property type="evidence" value="ECO:0007669"/>
    <property type="project" value="InterPro"/>
</dbReference>
<reference evidence="9" key="1">
    <citation type="journal article" date="2016" name="BMC Biol.">
        <title>Parallel evolution of highly conserved plastid genome architecture in red seaweeds and seed plants.</title>
        <authorList>
            <person name="Lee J."/>
            <person name="Cho C.H."/>
            <person name="Park S.I."/>
            <person name="Choi J.W."/>
            <person name="Song H.S."/>
            <person name="West J.A."/>
            <person name="Bhattacharya D."/>
            <person name="Yoon H.S."/>
        </authorList>
    </citation>
    <scope>NUCLEOTIDE SEQUENCE</scope>
</reference>
<geneLocation type="plastid" evidence="9"/>
<dbReference type="AlphaFoldDB" id="A0A1C9CA71"/>
<dbReference type="GO" id="GO:0005840">
    <property type="term" value="C:ribosome"/>
    <property type="evidence" value="ECO:0007669"/>
    <property type="project" value="UniProtKB-KW"/>
</dbReference>
<evidence type="ECO:0000256" key="5">
    <source>
        <dbReference type="ARBA" id="ARBA00035282"/>
    </source>
</evidence>